<dbReference type="Gene3D" id="3.40.50.2300">
    <property type="match status" value="1"/>
</dbReference>
<feature type="modified residue" description="4-aspartylphosphate" evidence="1">
    <location>
        <position position="61"/>
    </location>
</feature>
<dbReference type="InterPro" id="IPR002575">
    <property type="entry name" value="Aminoglycoside_PTrfase"/>
</dbReference>
<accession>A0A7M3DW89</accession>
<sequence>MANRTGDVIVRVLLVEDKIEYAKLITAKLGELPDCEVRWAKSRDGAESILREENFDLIILDRRIPSADGALDDSPEHGFHVFQVAQEACEGTPVWFLTGTEDADFPVEVNNKYGRREDIHGIGVQEPLCMVFWKRQLTEALREAKTFAERHAELSAIAIVNPGAANLAAAELTNIRIFGRRYAATAVEVTALGGGLSSARVVKVVARNAAGAPIHTAVAKIGTLSSVRDEHDRYTKHISRLGPGDYPPLSIRIDAGSGPLGGLYYSMVGTQVTTLLDRIIEGGEGVSDIPAAMHKMQDSWHKSSEIRPVTVGQIRRRFIDDAKIPDIEAELQDIDLTVVEKVVVTGARCTQHNDMHVLNVLFDGSAKGFFIDYNDAGQSFAAADPVTLELSLLFHKEHAKVGTEWPSVNQMEAWSNLETYVEGCAFGDFIRGCRRWALAVAGSPEEVVATAYAYAVRQLKYADTRKDLARGLIRGAITVLTQ</sequence>
<evidence type="ECO:0000256" key="1">
    <source>
        <dbReference type="PROSITE-ProRule" id="PRU00169"/>
    </source>
</evidence>
<protein>
    <submittedName>
        <fullName evidence="3">Response regulator</fullName>
    </submittedName>
</protein>
<dbReference type="SUPFAM" id="SSF52172">
    <property type="entry name" value="CheY-like"/>
    <property type="match status" value="1"/>
</dbReference>
<evidence type="ECO:0000313" key="3">
    <source>
        <dbReference type="EMBL" id="TAY52959.1"/>
    </source>
</evidence>
<name>A0A7M3DW89_RHILE</name>
<gene>
    <name evidence="3" type="ORF">ELH90_15645</name>
</gene>
<dbReference type="Proteomes" id="UP000292974">
    <property type="component" value="Unassembled WGS sequence"/>
</dbReference>
<proteinExistence type="predicted"/>
<dbReference type="InterPro" id="IPR001789">
    <property type="entry name" value="Sig_transdc_resp-reg_receiver"/>
</dbReference>
<reference evidence="3 4" key="1">
    <citation type="submission" date="2019-02" db="EMBL/GenBank/DDBJ databases">
        <title>The genomic architecture of introgression among sibling species of bacteria.</title>
        <authorList>
            <person name="Cavassim M.I.A."/>
            <person name="Moeskjaer S."/>
            <person name="Moslemi C."/>
            <person name="Fields B."/>
            <person name="Bachmann A."/>
            <person name="Vilhjalmsson B."/>
            <person name="Schierup M.H."/>
            <person name="Young J.P.W."/>
            <person name="Andersen S.U."/>
        </authorList>
    </citation>
    <scope>NUCLEOTIDE SEQUENCE [LARGE SCALE GENOMIC DNA]</scope>
    <source>
        <strain evidence="3 4">SM135B</strain>
    </source>
</reference>
<organism evidence="3 4">
    <name type="scientific">Rhizobium leguminosarum</name>
    <dbReference type="NCBI Taxonomy" id="384"/>
    <lineage>
        <taxon>Bacteria</taxon>
        <taxon>Pseudomonadati</taxon>
        <taxon>Pseudomonadota</taxon>
        <taxon>Alphaproteobacteria</taxon>
        <taxon>Hyphomicrobiales</taxon>
        <taxon>Rhizobiaceae</taxon>
        <taxon>Rhizobium/Agrobacterium group</taxon>
        <taxon>Rhizobium</taxon>
    </lineage>
</organism>
<dbReference type="Pfam" id="PF01636">
    <property type="entry name" value="APH"/>
    <property type="match status" value="1"/>
</dbReference>
<dbReference type="AlphaFoldDB" id="A0A7M3DW89"/>
<comment type="caution">
    <text evidence="3">The sequence shown here is derived from an EMBL/GenBank/DDBJ whole genome shotgun (WGS) entry which is preliminary data.</text>
</comment>
<dbReference type="GO" id="GO:0000160">
    <property type="term" value="P:phosphorelay signal transduction system"/>
    <property type="evidence" value="ECO:0007669"/>
    <property type="project" value="InterPro"/>
</dbReference>
<evidence type="ECO:0000313" key="4">
    <source>
        <dbReference type="Proteomes" id="UP000292974"/>
    </source>
</evidence>
<dbReference type="PROSITE" id="PS50110">
    <property type="entry name" value="RESPONSE_REGULATORY"/>
    <property type="match status" value="1"/>
</dbReference>
<feature type="domain" description="Response regulatory" evidence="2">
    <location>
        <begin position="11"/>
        <end position="145"/>
    </location>
</feature>
<dbReference type="EMBL" id="SIOP01000001">
    <property type="protein sequence ID" value="TAY52959.1"/>
    <property type="molecule type" value="Genomic_DNA"/>
</dbReference>
<dbReference type="Pfam" id="PF00072">
    <property type="entry name" value="Response_reg"/>
    <property type="match status" value="1"/>
</dbReference>
<evidence type="ECO:0000259" key="2">
    <source>
        <dbReference type="PROSITE" id="PS50110"/>
    </source>
</evidence>
<dbReference type="InterPro" id="IPR011006">
    <property type="entry name" value="CheY-like_superfamily"/>
</dbReference>
<keyword evidence="1" id="KW-0597">Phosphoprotein</keyword>